<keyword evidence="2" id="KW-1003">Cell membrane</keyword>
<evidence type="ECO:0000256" key="4">
    <source>
        <dbReference type="ARBA" id="ARBA00022989"/>
    </source>
</evidence>
<feature type="transmembrane region" description="Helical" evidence="6">
    <location>
        <begin position="447"/>
        <end position="467"/>
    </location>
</feature>
<name>A0AA86NJD5_9EUKA</name>
<feature type="transmembrane region" description="Helical" evidence="6">
    <location>
        <begin position="333"/>
        <end position="361"/>
    </location>
</feature>
<feature type="transmembrane region" description="Helical" evidence="6">
    <location>
        <begin position="260"/>
        <end position="281"/>
    </location>
</feature>
<comment type="subcellular location">
    <subcellularLocation>
        <location evidence="1">Cell membrane</location>
        <topology evidence="1">Multi-pass membrane protein</topology>
    </subcellularLocation>
</comment>
<dbReference type="PANTHER" id="PTHR43823:SF3">
    <property type="entry name" value="MULTIDRUG EXPORT PROTEIN MEPA"/>
    <property type="match status" value="1"/>
</dbReference>
<dbReference type="GO" id="GO:0005886">
    <property type="term" value="C:plasma membrane"/>
    <property type="evidence" value="ECO:0007669"/>
    <property type="project" value="UniProtKB-SubCell"/>
</dbReference>
<evidence type="ECO:0000256" key="5">
    <source>
        <dbReference type="ARBA" id="ARBA00023136"/>
    </source>
</evidence>
<dbReference type="EMBL" id="CAXDID020000058">
    <property type="protein sequence ID" value="CAL6008700.1"/>
    <property type="molecule type" value="Genomic_DNA"/>
</dbReference>
<feature type="transmembrane region" description="Helical" evidence="6">
    <location>
        <begin position="302"/>
        <end position="327"/>
    </location>
</feature>
<sequence length="530" mass="59438">MSMSMQNQSQLISSTMLNGSLATNSTKELVVASTQGPTEKDNKAKETKQEIKVTAVYTLDQLITEPVAKHIIGLGKFQIVNSIVNSICKLIICSFYFNQFGIGSMNYLLLQELITIISNSISDMLYSQSLRQISTNLLVNEKKQAEEQFGVSLIASIITSILSIIILNATKNEFKKALQFQNEFNTAFTIQASLQVIILCYSNGFYHRYRLENRRMLIFSQQILSSTLHLVITGMCVFFGKDQSASQISYIICGIIHIFWNFLILGGHSLWHIPLFAIFELKIKDFWQQLRNPLQYKQALQLIIKALPNILSQLTPSLTAIIVLGQLQQSSPILLFVYCFYGSIFKISQTIAYNLLVIVLVNQNDNDRIKNSIVKSLILAIGVSTVLAVIGVLFQAPILEFFVSSEMNVLLKASSYVKSSALFAGLHGIFDTFVQIAINFAIAKDHYYFGILNFISGLISIVIMISIRKQFLAISDNAVRSVFFCDVISAVGAVIYISTQLFKTKNQNKQDKKKVKKAVRSIDEELARAQ</sequence>
<organism evidence="7">
    <name type="scientific">Hexamita inflata</name>
    <dbReference type="NCBI Taxonomy" id="28002"/>
    <lineage>
        <taxon>Eukaryota</taxon>
        <taxon>Metamonada</taxon>
        <taxon>Diplomonadida</taxon>
        <taxon>Hexamitidae</taxon>
        <taxon>Hexamitinae</taxon>
        <taxon>Hexamita</taxon>
    </lineage>
</organism>
<keyword evidence="4 6" id="KW-1133">Transmembrane helix</keyword>
<proteinExistence type="predicted"/>
<feature type="transmembrane region" description="Helical" evidence="6">
    <location>
        <begin position="373"/>
        <end position="399"/>
    </location>
</feature>
<dbReference type="AlphaFoldDB" id="A0AA86NJD5"/>
<dbReference type="InterPro" id="IPR051327">
    <property type="entry name" value="MATE_MepA_subfamily"/>
</dbReference>
<gene>
    <name evidence="8" type="ORF">HINF_LOCUS21242</name>
    <name evidence="7" type="ORF">HINF_LOCUS7671</name>
</gene>
<dbReference type="PANTHER" id="PTHR43823">
    <property type="entry name" value="SPORULATION PROTEIN YKVU"/>
    <property type="match status" value="1"/>
</dbReference>
<keyword evidence="5 6" id="KW-0472">Membrane</keyword>
<evidence type="ECO:0000256" key="2">
    <source>
        <dbReference type="ARBA" id="ARBA00022475"/>
    </source>
</evidence>
<feature type="transmembrane region" description="Helical" evidence="6">
    <location>
        <begin position="218"/>
        <end position="240"/>
    </location>
</feature>
<comment type="caution">
    <text evidence="7">The sequence shown here is derived from an EMBL/GenBank/DDBJ whole genome shotgun (WGS) entry which is preliminary data.</text>
</comment>
<evidence type="ECO:0000256" key="3">
    <source>
        <dbReference type="ARBA" id="ARBA00022692"/>
    </source>
</evidence>
<feature type="transmembrane region" description="Helical" evidence="6">
    <location>
        <begin position="419"/>
        <end position="440"/>
    </location>
</feature>
<evidence type="ECO:0000313" key="7">
    <source>
        <dbReference type="EMBL" id="CAI9920026.1"/>
    </source>
</evidence>
<evidence type="ECO:0000256" key="1">
    <source>
        <dbReference type="ARBA" id="ARBA00004651"/>
    </source>
</evidence>
<feature type="transmembrane region" description="Helical" evidence="6">
    <location>
        <begin position="149"/>
        <end position="167"/>
    </location>
</feature>
<accession>A0AA86NJD5</accession>
<keyword evidence="9" id="KW-1185">Reference proteome</keyword>
<evidence type="ECO:0000313" key="8">
    <source>
        <dbReference type="EMBL" id="CAL6008700.1"/>
    </source>
</evidence>
<evidence type="ECO:0000313" key="9">
    <source>
        <dbReference type="Proteomes" id="UP001642409"/>
    </source>
</evidence>
<protein>
    <submittedName>
        <fullName evidence="7">DinF protein</fullName>
    </submittedName>
    <submittedName>
        <fullName evidence="8">DinF_protein</fullName>
    </submittedName>
</protein>
<feature type="transmembrane region" description="Helical" evidence="6">
    <location>
        <begin position="187"/>
        <end position="206"/>
    </location>
</feature>
<feature type="transmembrane region" description="Helical" evidence="6">
    <location>
        <begin position="479"/>
        <end position="502"/>
    </location>
</feature>
<evidence type="ECO:0000256" key="6">
    <source>
        <dbReference type="SAM" id="Phobius"/>
    </source>
</evidence>
<reference evidence="8 9" key="2">
    <citation type="submission" date="2024-07" db="EMBL/GenBank/DDBJ databases">
        <authorList>
            <person name="Akdeniz Z."/>
        </authorList>
    </citation>
    <scope>NUCLEOTIDE SEQUENCE [LARGE SCALE GENOMIC DNA]</scope>
</reference>
<dbReference type="Proteomes" id="UP001642409">
    <property type="component" value="Unassembled WGS sequence"/>
</dbReference>
<dbReference type="EMBL" id="CATOUU010000195">
    <property type="protein sequence ID" value="CAI9920026.1"/>
    <property type="molecule type" value="Genomic_DNA"/>
</dbReference>
<keyword evidence="3 6" id="KW-0812">Transmembrane</keyword>
<reference evidence="7" key="1">
    <citation type="submission" date="2023-06" db="EMBL/GenBank/DDBJ databases">
        <authorList>
            <person name="Kurt Z."/>
        </authorList>
    </citation>
    <scope>NUCLEOTIDE SEQUENCE</scope>
</reference>